<name>A0A8T2MR26_9TELE</name>
<dbReference type="GO" id="GO:0034116">
    <property type="term" value="P:positive regulation of heterotypic cell-cell adhesion"/>
    <property type="evidence" value="ECO:0007669"/>
    <property type="project" value="TreeGrafter"/>
</dbReference>
<comment type="caution">
    <text evidence="6">The sequence shown here is derived from an EMBL/GenBank/DDBJ whole genome shotgun (WGS) entry which is preliminary data.</text>
</comment>
<proteinExistence type="predicted"/>
<protein>
    <recommendedName>
        <fullName evidence="5">Fibrinogen C-terminal domain-containing protein</fullName>
    </recommendedName>
</protein>
<dbReference type="OrthoDB" id="7735550at2759"/>
<dbReference type="PANTHER" id="PTHR47221:SF5">
    <property type="entry name" value="FIBRINOGEN C-TERMINAL DOMAIN-CONTAINING PROTEIN"/>
    <property type="match status" value="1"/>
</dbReference>
<keyword evidence="7" id="KW-1185">Reference proteome</keyword>
<dbReference type="InterPro" id="IPR002181">
    <property type="entry name" value="Fibrinogen_a/b/g_C_dom"/>
</dbReference>
<dbReference type="Proteomes" id="UP000824540">
    <property type="component" value="Unassembled WGS sequence"/>
</dbReference>
<dbReference type="SUPFAM" id="SSF56496">
    <property type="entry name" value="Fibrinogen C-terminal domain-like"/>
    <property type="match status" value="1"/>
</dbReference>
<dbReference type="EMBL" id="JAFBMS010000803">
    <property type="protein sequence ID" value="KAG9330006.1"/>
    <property type="molecule type" value="Genomic_DNA"/>
</dbReference>
<dbReference type="InterPro" id="IPR014716">
    <property type="entry name" value="Fibrinogen_a/b/g_C_1"/>
</dbReference>
<accession>A0A8T2MR26</accession>
<evidence type="ECO:0000256" key="1">
    <source>
        <dbReference type="ARBA" id="ARBA00004613"/>
    </source>
</evidence>
<dbReference type="Pfam" id="PF00147">
    <property type="entry name" value="Fibrinogen_C"/>
    <property type="match status" value="1"/>
</dbReference>
<dbReference type="GO" id="GO:0072377">
    <property type="term" value="P:blood coagulation, common pathway"/>
    <property type="evidence" value="ECO:0007669"/>
    <property type="project" value="TreeGrafter"/>
</dbReference>
<dbReference type="InterPro" id="IPR037579">
    <property type="entry name" value="FIB_ANG-like"/>
</dbReference>
<keyword evidence="2" id="KW-0964">Secreted</keyword>
<gene>
    <name evidence="6" type="ORF">JZ751_028283</name>
</gene>
<evidence type="ECO:0000259" key="5">
    <source>
        <dbReference type="PROSITE" id="PS51406"/>
    </source>
</evidence>
<dbReference type="Gene3D" id="3.90.215.10">
    <property type="entry name" value="Gamma Fibrinogen, chain A, domain 1"/>
    <property type="match status" value="1"/>
</dbReference>
<dbReference type="PROSITE" id="PS51406">
    <property type="entry name" value="FIBRINOGEN_C_2"/>
    <property type="match status" value="1"/>
</dbReference>
<dbReference type="GO" id="GO:0005201">
    <property type="term" value="F:extracellular matrix structural constituent"/>
    <property type="evidence" value="ECO:0007669"/>
    <property type="project" value="TreeGrafter"/>
</dbReference>
<dbReference type="PANTHER" id="PTHR47221">
    <property type="entry name" value="FIBRINOGEN ALPHA CHAIN"/>
    <property type="match status" value="1"/>
</dbReference>
<evidence type="ECO:0000313" key="7">
    <source>
        <dbReference type="Proteomes" id="UP000824540"/>
    </source>
</evidence>
<dbReference type="GO" id="GO:0030674">
    <property type="term" value="F:protein-macromolecule adaptor activity"/>
    <property type="evidence" value="ECO:0007669"/>
    <property type="project" value="TreeGrafter"/>
</dbReference>
<dbReference type="GO" id="GO:0042730">
    <property type="term" value="P:fibrinolysis"/>
    <property type="evidence" value="ECO:0007669"/>
    <property type="project" value="TreeGrafter"/>
</dbReference>
<dbReference type="AlphaFoldDB" id="A0A8T2MR26"/>
<evidence type="ECO:0000256" key="4">
    <source>
        <dbReference type="ARBA" id="ARBA00023180"/>
    </source>
</evidence>
<dbReference type="SMART" id="SM00186">
    <property type="entry name" value="FBG"/>
    <property type="match status" value="1"/>
</dbReference>
<dbReference type="GO" id="GO:0070527">
    <property type="term" value="P:platelet aggregation"/>
    <property type="evidence" value="ECO:0007669"/>
    <property type="project" value="TreeGrafter"/>
</dbReference>
<reference evidence="6" key="1">
    <citation type="thesis" date="2021" institute="BYU ScholarsArchive" country="Provo, UT, USA">
        <title>Applications of and Algorithms for Genome Assembly and Genomic Analyses with an Emphasis on Marine Teleosts.</title>
        <authorList>
            <person name="Pickett B.D."/>
        </authorList>
    </citation>
    <scope>NUCLEOTIDE SEQUENCE</scope>
    <source>
        <strain evidence="6">HI-2016</strain>
    </source>
</reference>
<evidence type="ECO:0000256" key="3">
    <source>
        <dbReference type="ARBA" id="ARBA00023157"/>
    </source>
</evidence>
<dbReference type="GO" id="GO:0005577">
    <property type="term" value="C:fibrinogen complex"/>
    <property type="evidence" value="ECO:0007669"/>
    <property type="project" value="TreeGrafter"/>
</dbReference>
<keyword evidence="4" id="KW-0325">Glycoprotein</keyword>
<comment type="subcellular location">
    <subcellularLocation>
        <location evidence="1">Secreted</location>
    </subcellularLocation>
</comment>
<organism evidence="6 7">
    <name type="scientific">Albula glossodonta</name>
    <name type="common">roundjaw bonefish</name>
    <dbReference type="NCBI Taxonomy" id="121402"/>
    <lineage>
        <taxon>Eukaryota</taxon>
        <taxon>Metazoa</taxon>
        <taxon>Chordata</taxon>
        <taxon>Craniata</taxon>
        <taxon>Vertebrata</taxon>
        <taxon>Euteleostomi</taxon>
        <taxon>Actinopterygii</taxon>
        <taxon>Neopterygii</taxon>
        <taxon>Teleostei</taxon>
        <taxon>Albuliformes</taxon>
        <taxon>Albulidae</taxon>
        <taxon>Albula</taxon>
    </lineage>
</organism>
<dbReference type="CDD" id="cd00087">
    <property type="entry name" value="FReD"/>
    <property type="match status" value="1"/>
</dbReference>
<sequence>MVMMVVMMMMVMMMVVMMMMVMMMMTMTMMKMMMMVMMTMIMMVMVTMMVMMMVVMMMMMMMMMVMMMVMVMVMMMMVVVVIQRRMDGTVNFYRPWDQYKKGFGNPDGEYWLGLENIFLLTSTKSCELKVDMEDFEEGSVHSRYSSFHIDRESEGYKLHVSGYIDGGAGDSLTQHNEMKFTTFDKDQDHHSSSNCATVYHGGFWFKKCYAANPNGLYTWGSTAAADTGVIWHTWKGVSYSLKSITMKIRPLPVHS</sequence>
<evidence type="ECO:0000256" key="2">
    <source>
        <dbReference type="ARBA" id="ARBA00022525"/>
    </source>
</evidence>
<feature type="domain" description="Fibrinogen C-terminal" evidence="5">
    <location>
        <begin position="81"/>
        <end position="252"/>
    </location>
</feature>
<evidence type="ECO:0000313" key="6">
    <source>
        <dbReference type="EMBL" id="KAG9330006.1"/>
    </source>
</evidence>
<keyword evidence="3" id="KW-1015">Disulfide bond</keyword>
<dbReference type="InterPro" id="IPR036056">
    <property type="entry name" value="Fibrinogen-like_C"/>
</dbReference>